<dbReference type="AlphaFoldDB" id="A0AAV7R0K4"/>
<dbReference type="Pfam" id="PF04145">
    <property type="entry name" value="Ctr"/>
    <property type="match status" value="1"/>
</dbReference>
<protein>
    <recommendedName>
        <fullName evidence="5">Copper transport protein</fullName>
    </recommendedName>
</protein>
<dbReference type="GO" id="GO:0031902">
    <property type="term" value="C:late endosome membrane"/>
    <property type="evidence" value="ECO:0007669"/>
    <property type="project" value="UniProtKB-SubCell"/>
</dbReference>
<name>A0AAV7R0K4_PLEWA</name>
<keyword evidence="5" id="KW-0813">Transport</keyword>
<keyword evidence="5" id="KW-0187">Copper transport</keyword>
<keyword evidence="7" id="KW-1185">Reference proteome</keyword>
<keyword evidence="4 5" id="KW-0472">Membrane</keyword>
<keyword evidence="5" id="KW-0186">Copper</keyword>
<dbReference type="EMBL" id="JANPWB010000010">
    <property type="protein sequence ID" value="KAJ1145770.1"/>
    <property type="molecule type" value="Genomic_DNA"/>
</dbReference>
<evidence type="ECO:0000256" key="3">
    <source>
        <dbReference type="ARBA" id="ARBA00022989"/>
    </source>
</evidence>
<keyword evidence="3 5" id="KW-1133">Transmembrane helix</keyword>
<evidence type="ECO:0000313" key="6">
    <source>
        <dbReference type="EMBL" id="KAJ1145770.1"/>
    </source>
</evidence>
<dbReference type="PANTHER" id="PTHR12483:SF8">
    <property type="entry name" value="PROTEIN SLC31A2"/>
    <property type="match status" value="1"/>
</dbReference>
<evidence type="ECO:0000256" key="1">
    <source>
        <dbReference type="ARBA" id="ARBA00004107"/>
    </source>
</evidence>
<evidence type="ECO:0000256" key="2">
    <source>
        <dbReference type="ARBA" id="ARBA00022692"/>
    </source>
</evidence>
<feature type="transmembrane region" description="Helical" evidence="5">
    <location>
        <begin position="26"/>
        <end position="45"/>
    </location>
</feature>
<proteinExistence type="inferred from homology"/>
<dbReference type="InterPro" id="IPR007274">
    <property type="entry name" value="Cop_transporter"/>
</dbReference>
<dbReference type="PANTHER" id="PTHR12483">
    <property type="entry name" value="SOLUTE CARRIER FAMILY 31 COPPER TRANSPORTERS"/>
    <property type="match status" value="1"/>
</dbReference>
<evidence type="ECO:0000256" key="5">
    <source>
        <dbReference type="RuleBase" id="RU367022"/>
    </source>
</evidence>
<keyword evidence="2 5" id="KW-0812">Transmembrane</keyword>
<comment type="similarity">
    <text evidence="5">Belongs to the copper transporter (Ctr) (TC 1.A.56) family. SLC31A subfamily.</text>
</comment>
<gene>
    <name evidence="6" type="ORF">NDU88_012054</name>
</gene>
<organism evidence="6 7">
    <name type="scientific">Pleurodeles waltl</name>
    <name type="common">Iberian ribbed newt</name>
    <dbReference type="NCBI Taxonomy" id="8319"/>
    <lineage>
        <taxon>Eukaryota</taxon>
        <taxon>Metazoa</taxon>
        <taxon>Chordata</taxon>
        <taxon>Craniata</taxon>
        <taxon>Vertebrata</taxon>
        <taxon>Euteleostomi</taxon>
        <taxon>Amphibia</taxon>
        <taxon>Batrachia</taxon>
        <taxon>Caudata</taxon>
        <taxon>Salamandroidea</taxon>
        <taxon>Salamandridae</taxon>
        <taxon>Pleurodelinae</taxon>
        <taxon>Pleurodeles</taxon>
    </lineage>
</organism>
<dbReference type="GO" id="GO:0005375">
    <property type="term" value="F:copper ion transmembrane transporter activity"/>
    <property type="evidence" value="ECO:0007669"/>
    <property type="project" value="UniProtKB-UniRule"/>
</dbReference>
<sequence>MDMPMHFFFSNKVTLLFDFWKVNSPAGIALSVLVVLLMAILYEIIKLIKMKMQHRISLAMTTPAHGREMLLEPDRTSINSGNTDCNPPSKRWLGLHLGASLLHVLQVVLGYALMLCVMTYNTWIFLGIIVGSVIGYYLLFPIQLESLDSCHRTPAGQRHTNEGRLRTGGDL</sequence>
<comment type="subcellular location">
    <subcellularLocation>
        <location evidence="1">Late endosome membrane</location>
        <topology evidence="1">Multi-pass membrane protein</topology>
    </subcellularLocation>
    <subcellularLocation>
        <location evidence="5">Membrane</location>
        <topology evidence="5">Multi-pass membrane protein</topology>
    </subcellularLocation>
</comment>
<feature type="transmembrane region" description="Helical" evidence="5">
    <location>
        <begin position="92"/>
        <end position="114"/>
    </location>
</feature>
<feature type="transmembrane region" description="Helical" evidence="5">
    <location>
        <begin position="120"/>
        <end position="139"/>
    </location>
</feature>
<keyword evidence="5" id="KW-0406">Ion transport</keyword>
<evidence type="ECO:0000256" key="4">
    <source>
        <dbReference type="ARBA" id="ARBA00023136"/>
    </source>
</evidence>
<reference evidence="6" key="1">
    <citation type="journal article" date="2022" name="bioRxiv">
        <title>Sequencing and chromosome-scale assembly of the giantPleurodeles waltlgenome.</title>
        <authorList>
            <person name="Brown T."/>
            <person name="Elewa A."/>
            <person name="Iarovenko S."/>
            <person name="Subramanian E."/>
            <person name="Araus A.J."/>
            <person name="Petzold A."/>
            <person name="Susuki M."/>
            <person name="Suzuki K.-i.T."/>
            <person name="Hayashi T."/>
            <person name="Toyoda A."/>
            <person name="Oliveira C."/>
            <person name="Osipova E."/>
            <person name="Leigh N.D."/>
            <person name="Simon A."/>
            <person name="Yun M.H."/>
        </authorList>
    </citation>
    <scope>NUCLEOTIDE SEQUENCE</scope>
    <source>
        <strain evidence="6">20211129_DDA</strain>
        <tissue evidence="6">Liver</tissue>
    </source>
</reference>
<dbReference type="Proteomes" id="UP001066276">
    <property type="component" value="Chromosome 6"/>
</dbReference>
<evidence type="ECO:0000313" key="7">
    <source>
        <dbReference type="Proteomes" id="UP001066276"/>
    </source>
</evidence>
<accession>A0AAV7R0K4</accession>
<comment type="caution">
    <text evidence="6">The sequence shown here is derived from an EMBL/GenBank/DDBJ whole genome shotgun (WGS) entry which is preliminary data.</text>
</comment>